<accession>A0A1I2JMQ4</accession>
<evidence type="ECO:0000313" key="3">
    <source>
        <dbReference type="Proteomes" id="UP000199323"/>
    </source>
</evidence>
<dbReference type="OrthoDB" id="4232078at2"/>
<reference evidence="2 3" key="1">
    <citation type="submission" date="2016-10" db="EMBL/GenBank/DDBJ databases">
        <authorList>
            <person name="de Groot N.N."/>
        </authorList>
    </citation>
    <scope>NUCLEOTIDE SEQUENCE [LARGE SCALE GENOMIC DNA]</scope>
    <source>
        <strain evidence="2 3">CGMCC 4.3510</strain>
    </source>
</reference>
<proteinExistence type="predicted"/>
<evidence type="ECO:0000256" key="1">
    <source>
        <dbReference type="SAM" id="Phobius"/>
    </source>
</evidence>
<organism evidence="2 3">
    <name type="scientific">Actinacidiphila alni</name>
    <dbReference type="NCBI Taxonomy" id="380248"/>
    <lineage>
        <taxon>Bacteria</taxon>
        <taxon>Bacillati</taxon>
        <taxon>Actinomycetota</taxon>
        <taxon>Actinomycetes</taxon>
        <taxon>Kitasatosporales</taxon>
        <taxon>Streptomycetaceae</taxon>
        <taxon>Actinacidiphila</taxon>
    </lineage>
</organism>
<evidence type="ECO:0000313" key="2">
    <source>
        <dbReference type="EMBL" id="SFF55220.1"/>
    </source>
</evidence>
<protein>
    <submittedName>
        <fullName evidence="2">Basic membrane protein A</fullName>
    </submittedName>
</protein>
<dbReference type="RefSeq" id="WP_143120650.1">
    <property type="nucleotide sequence ID" value="NZ_FONG01000018.1"/>
</dbReference>
<dbReference type="EMBL" id="FONG01000018">
    <property type="protein sequence ID" value="SFF55220.1"/>
    <property type="molecule type" value="Genomic_DNA"/>
</dbReference>
<feature type="transmembrane region" description="Helical" evidence="1">
    <location>
        <begin position="21"/>
        <end position="39"/>
    </location>
</feature>
<keyword evidence="3" id="KW-1185">Reference proteome</keyword>
<keyword evidence="1" id="KW-0472">Membrane</keyword>
<keyword evidence="1" id="KW-0812">Transmembrane</keyword>
<gene>
    <name evidence="2" type="ORF">SAMN05216251_118135</name>
</gene>
<dbReference type="STRING" id="380248.SAMN05216251_118135"/>
<dbReference type="Gene3D" id="3.40.50.2300">
    <property type="match status" value="1"/>
</dbReference>
<dbReference type="Proteomes" id="UP000199323">
    <property type="component" value="Unassembled WGS sequence"/>
</dbReference>
<keyword evidence="1" id="KW-1133">Transmembrane helix</keyword>
<sequence length="181" mass="18596">MNRRAATSGRTMRKALVHHRKGVAAAGVVVAVSATWIFLGTSRPKTTVTAENVSQNLRACLVTGPTGAQDAPLVQGSWDGLQEAASHSKVNAQRFSVPDVKPDVALPYINGAVQQKCKVIITVGPSILAATESAAAANPRQRFAIVGSTSTRTGVTTVAATDGSTAKAAVSRLVSGLVSAH</sequence>
<dbReference type="AlphaFoldDB" id="A0A1I2JMQ4"/>
<name>A0A1I2JMQ4_9ACTN</name>